<dbReference type="GO" id="GO:0016614">
    <property type="term" value="F:oxidoreductase activity, acting on CH-OH group of donors"/>
    <property type="evidence" value="ECO:0007669"/>
    <property type="project" value="InterPro"/>
</dbReference>
<feature type="non-terminal residue" evidence="6">
    <location>
        <position position="1"/>
    </location>
</feature>
<dbReference type="PANTHER" id="PTHR11552:SF147">
    <property type="entry name" value="CHOLINE DEHYDROGENASE, MITOCHONDRIAL"/>
    <property type="match status" value="1"/>
</dbReference>
<gene>
    <name evidence="6" type="ORF">AM593_04645</name>
</gene>
<dbReference type="PANTHER" id="PTHR11552">
    <property type="entry name" value="GLUCOSE-METHANOL-CHOLINE GMC OXIDOREDUCTASE"/>
    <property type="match status" value="1"/>
</dbReference>
<accession>A0A3R5TPN9</accession>
<evidence type="ECO:0000256" key="4">
    <source>
        <dbReference type="ARBA" id="ARBA00022827"/>
    </source>
</evidence>
<sequence>MAASEEAGYKTVDCNGKDMIGFCKMQSSIKNGQRWSTAKAYLRPVMERENLHISVNSIVTK</sequence>
<reference evidence="6 7" key="1">
    <citation type="journal article" date="2016" name="PLoS ONE">
        <title>A First Insight into the Genome of the Filter-Feeder Mussel Mytilus galloprovincialis.</title>
        <authorList>
            <person name="Murgarella M."/>
            <person name="Puiu D."/>
            <person name="Novoa B."/>
            <person name="Figueras A."/>
            <person name="Posada D."/>
            <person name="Canchaya C."/>
        </authorList>
    </citation>
    <scope>NUCLEOTIDE SEQUENCE [LARGE SCALE GENOMIC DNA]</scope>
    <source>
        <tissue evidence="6">Muscle</tissue>
    </source>
</reference>
<evidence type="ECO:0000256" key="3">
    <source>
        <dbReference type="ARBA" id="ARBA00022630"/>
    </source>
</evidence>
<dbReference type="InterPro" id="IPR012132">
    <property type="entry name" value="GMC_OxRdtase"/>
</dbReference>
<dbReference type="InterPro" id="IPR036188">
    <property type="entry name" value="FAD/NAD-bd_sf"/>
</dbReference>
<keyword evidence="4" id="KW-0274">FAD</keyword>
<evidence type="ECO:0000259" key="5">
    <source>
        <dbReference type="Pfam" id="PF00732"/>
    </source>
</evidence>
<dbReference type="Gene3D" id="3.50.50.60">
    <property type="entry name" value="FAD/NAD(P)-binding domain"/>
    <property type="match status" value="1"/>
</dbReference>
<feature type="non-terminal residue" evidence="6">
    <location>
        <position position="61"/>
    </location>
</feature>
<comment type="similarity">
    <text evidence="2">Belongs to the GMC oxidoreductase family.</text>
</comment>
<name>A0A3R5TPN9_MYTGA</name>
<evidence type="ECO:0000256" key="2">
    <source>
        <dbReference type="ARBA" id="ARBA00010790"/>
    </source>
</evidence>
<dbReference type="Proteomes" id="UP000266721">
    <property type="component" value="Unassembled WGS sequence"/>
</dbReference>
<organism evidence="6 7">
    <name type="scientific">Mytilus galloprovincialis</name>
    <name type="common">Mediterranean mussel</name>
    <dbReference type="NCBI Taxonomy" id="29158"/>
    <lineage>
        <taxon>Eukaryota</taxon>
        <taxon>Metazoa</taxon>
        <taxon>Spiralia</taxon>
        <taxon>Lophotrochozoa</taxon>
        <taxon>Mollusca</taxon>
        <taxon>Bivalvia</taxon>
        <taxon>Autobranchia</taxon>
        <taxon>Pteriomorphia</taxon>
        <taxon>Mytilida</taxon>
        <taxon>Mytiloidea</taxon>
        <taxon>Mytilidae</taxon>
        <taxon>Mytilinae</taxon>
        <taxon>Mytilus</taxon>
    </lineage>
</organism>
<dbReference type="EMBL" id="KV654381">
    <property type="protein sequence ID" value="OPL07194.1"/>
    <property type="molecule type" value="Genomic_DNA"/>
</dbReference>
<comment type="cofactor">
    <cofactor evidence="1">
        <name>FAD</name>
        <dbReference type="ChEBI" id="CHEBI:57692"/>
    </cofactor>
</comment>
<protein>
    <recommendedName>
        <fullName evidence="5">Glucose-methanol-choline oxidoreductase N-terminal domain-containing protein</fullName>
    </recommendedName>
</protein>
<evidence type="ECO:0000313" key="6">
    <source>
        <dbReference type="EMBL" id="OPL07194.1"/>
    </source>
</evidence>
<feature type="domain" description="Glucose-methanol-choline oxidoreductase N-terminal" evidence="5">
    <location>
        <begin position="1"/>
        <end position="60"/>
    </location>
</feature>
<proteinExistence type="inferred from homology"/>
<dbReference type="GO" id="GO:0050660">
    <property type="term" value="F:flavin adenine dinucleotide binding"/>
    <property type="evidence" value="ECO:0007669"/>
    <property type="project" value="InterPro"/>
</dbReference>
<dbReference type="Pfam" id="PF00732">
    <property type="entry name" value="GMC_oxred_N"/>
    <property type="match status" value="1"/>
</dbReference>
<dbReference type="AlphaFoldDB" id="A0A3R5TPN9"/>
<keyword evidence="7" id="KW-1185">Reference proteome</keyword>
<dbReference type="Gene3D" id="3.30.560.10">
    <property type="entry name" value="Glucose Oxidase, domain 3"/>
    <property type="match status" value="1"/>
</dbReference>
<evidence type="ECO:0000256" key="1">
    <source>
        <dbReference type="ARBA" id="ARBA00001974"/>
    </source>
</evidence>
<dbReference type="InterPro" id="IPR000172">
    <property type="entry name" value="GMC_OxRdtase_N"/>
</dbReference>
<keyword evidence="3" id="KW-0285">Flavoprotein</keyword>
<evidence type="ECO:0000313" key="7">
    <source>
        <dbReference type="Proteomes" id="UP000266721"/>
    </source>
</evidence>